<proteinExistence type="predicted"/>
<dbReference type="AlphaFoldDB" id="A0A212JJW1"/>
<dbReference type="EMBL" id="FLUO01000001">
    <property type="protein sequence ID" value="SBV99710.1"/>
    <property type="molecule type" value="Genomic_DNA"/>
</dbReference>
<dbReference type="GO" id="GO:0005886">
    <property type="term" value="C:plasma membrane"/>
    <property type="evidence" value="ECO:0007669"/>
    <property type="project" value="TreeGrafter"/>
</dbReference>
<name>A0A212JJW1_9PROT</name>
<organism evidence="2">
    <name type="scientific">uncultured Alphaproteobacteria bacterium</name>
    <dbReference type="NCBI Taxonomy" id="91750"/>
    <lineage>
        <taxon>Bacteria</taxon>
        <taxon>Pseudomonadati</taxon>
        <taxon>Pseudomonadota</taxon>
        <taxon>Alphaproteobacteria</taxon>
        <taxon>environmental samples</taxon>
    </lineage>
</organism>
<feature type="transmembrane region" description="Helical" evidence="1">
    <location>
        <begin position="414"/>
        <end position="437"/>
    </location>
</feature>
<feature type="transmembrane region" description="Helical" evidence="1">
    <location>
        <begin position="186"/>
        <end position="205"/>
    </location>
</feature>
<keyword evidence="1" id="KW-0472">Membrane</keyword>
<feature type="transmembrane region" description="Helical" evidence="1">
    <location>
        <begin position="96"/>
        <end position="123"/>
    </location>
</feature>
<evidence type="ECO:0000256" key="1">
    <source>
        <dbReference type="SAM" id="Phobius"/>
    </source>
</evidence>
<dbReference type="PANTHER" id="PTHR41983:SF2">
    <property type="entry name" value="SHORT-CHAIN FATTY ACID TRANSPORTER-RELATED"/>
    <property type="match status" value="1"/>
</dbReference>
<evidence type="ECO:0000313" key="2">
    <source>
        <dbReference type="EMBL" id="SBV99710.1"/>
    </source>
</evidence>
<dbReference type="Pfam" id="PF02667">
    <property type="entry name" value="SCFA_trans"/>
    <property type="match status" value="1"/>
</dbReference>
<keyword evidence="1" id="KW-0812">Transmembrane</keyword>
<protein>
    <submittedName>
        <fullName evidence="2">Short chain fatty acid transporter</fullName>
    </submittedName>
</protein>
<reference evidence="2" key="1">
    <citation type="submission" date="2016-04" db="EMBL/GenBank/DDBJ databases">
        <authorList>
            <person name="Evans L.H."/>
            <person name="Alamgir A."/>
            <person name="Owens N."/>
            <person name="Weber N.D."/>
            <person name="Virtaneva K."/>
            <person name="Barbian K."/>
            <person name="Babar A."/>
            <person name="Rosenke K."/>
        </authorList>
    </citation>
    <scope>NUCLEOTIDE SEQUENCE</scope>
    <source>
        <strain evidence="2">86</strain>
    </source>
</reference>
<gene>
    <name evidence="2" type="primary">atoE</name>
    <name evidence="2" type="ORF">KL86APRO_11208</name>
</gene>
<feature type="transmembrane region" description="Helical" evidence="1">
    <location>
        <begin position="302"/>
        <end position="329"/>
    </location>
</feature>
<accession>A0A212JJW1</accession>
<feature type="transmembrane region" description="Helical" evidence="1">
    <location>
        <begin position="52"/>
        <end position="75"/>
    </location>
</feature>
<dbReference type="InterPro" id="IPR006160">
    <property type="entry name" value="SCFA_transpt_AtoE"/>
</dbReference>
<dbReference type="PANTHER" id="PTHR41983">
    <property type="entry name" value="SHORT-CHAIN FATTY ACID TRANSPORTER-RELATED"/>
    <property type="match status" value="1"/>
</dbReference>
<feature type="transmembrane region" description="Helical" evidence="1">
    <location>
        <begin position="265"/>
        <end position="281"/>
    </location>
</feature>
<sequence length="438" mass="47400">MQAITNVTVRIVQKYLPDALILAIGLTFITLFAGITLAGQSPMQMVNYWGKGFSSLFTFAMQMALVLLTGYSLALSPVIKRVLDRITDLPKTPRQALMVTALVSIIGCYFSWAFGLVIGAILAKEMGRKMPGLHFPLVVAAAYGGEIIRGPSSSIPLVVATPGNFMEKTIGHLIPVTETLYSSWNLGLSVAMVFALVMLYATVTVPKKDVVEFRYEEKPKAETTKPLAEMSFSERIEHRRWVNIALAVMPGVYLANNFASFSFNLNLNLVILIFLFLSLLFHRNPAEFLGAIKEAVVSCRGILLQFPLYAGISGMMGASGLVGIISTWFTEIATPMTFPLMTFLSAGLVNIAIPSGGGQWAIQGPIMVKAAQAIGADLPQTVMAFAWGDGWTNQIQPFWALPLLGVAGLSARDIMGYCIVWLVLSGVLIGGTFMLLAA</sequence>
<feature type="transmembrane region" description="Helical" evidence="1">
    <location>
        <begin position="20"/>
        <end position="40"/>
    </location>
</feature>
<keyword evidence="1" id="KW-1133">Transmembrane helix</keyword>